<dbReference type="OrthoDB" id="8127at2157"/>
<evidence type="ECO:0000256" key="1">
    <source>
        <dbReference type="ARBA" id="ARBA00000085"/>
    </source>
</evidence>
<dbReference type="InterPro" id="IPR013767">
    <property type="entry name" value="PAS_fold"/>
</dbReference>
<evidence type="ECO:0000256" key="6">
    <source>
        <dbReference type="ARBA" id="ARBA00022777"/>
    </source>
</evidence>
<dbReference type="PROSITE" id="PS50113">
    <property type="entry name" value="PAC"/>
    <property type="match status" value="2"/>
</dbReference>
<dbReference type="InterPro" id="IPR000014">
    <property type="entry name" value="PAS"/>
</dbReference>
<dbReference type="RefSeq" id="WP_012107053.1">
    <property type="nucleotide sequence ID" value="NC_009712.1"/>
</dbReference>
<dbReference type="AlphaFoldDB" id="A7I8F3"/>
<dbReference type="PANTHER" id="PTHR41523:SF8">
    <property type="entry name" value="ETHYLENE RESPONSE SENSOR PROTEIN"/>
    <property type="match status" value="1"/>
</dbReference>
<keyword evidence="9" id="KW-0175">Coiled coil</keyword>
<protein>
    <recommendedName>
        <fullName evidence="2">histidine kinase</fullName>
        <ecNumber evidence="2">2.7.13.3</ecNumber>
    </recommendedName>
</protein>
<evidence type="ECO:0000313" key="14">
    <source>
        <dbReference type="Proteomes" id="UP000002408"/>
    </source>
</evidence>
<feature type="domain" description="PAC" evidence="12">
    <location>
        <begin position="458"/>
        <end position="510"/>
    </location>
</feature>
<comment type="catalytic activity">
    <reaction evidence="1">
        <text>ATP + protein L-histidine = ADP + protein N-phospho-L-histidine.</text>
        <dbReference type="EC" id="2.7.13.3"/>
    </reaction>
</comment>
<dbReference type="InterPro" id="IPR036890">
    <property type="entry name" value="HATPase_C_sf"/>
</dbReference>
<sequence length="1253" mass="143633">MSTLISHREVRNEQDVVSARFQARIIAEQLGFSKSDQTRISTAVSEISRNMFQYANGGEIEFCIDNGKVPTVFSITARDHGRGISRLEEILNGRFTPGQGKRLGIIVSKRLMDQFFIDTRNDGTTVFLGKNLPLTAPPVTPDLILWITDMLAKNLTLNGFDEIQIRNQDITDILEELHLRQEDLAQVNRELEETNRGVVALYVELDDKAAALKTLRDELEIRVQERTNDLSKANDNLVTTQKELHAQFEELADRDRELSVSEERFRISAQSISDVIWDRSIPDGRMEWYGRIDELLGYAPLEFPRTFDSWKKSIYPDDRDRVMALLDRHVKTRAPYATEYRVVQKDGKIRYWTDRGIAMLDSQGNAYRMVGSCTDITDRRLADEERARLAAIVEYSEDAIISKTLDGIVTSWNAGAERIYGYSVQEMVGKEISLLESPDHPNDTVLILERIRNGEPVIRYETRRRRKDGELIDITLTASQIRDAQNRLIGVSTIAHDITQRKRAEDAMHASEMRYRRLFEAAQDGILILDAESGQIVEVNPFLINMLGFSREQFLGKKIWEIGTFKDIVANKDNFGELQRKEYIRYEDMPLETSDGQRIAVEFVSNVYEVNNKKVIQCNIRDNTDRKLAEEAKIASEMRYRRLFEAAQDGILILDAESGQIVEVNPFLINMLGFSREQFLGKKIWEIGTFKDIVANKDNFGELQRKEYIRYEDMPLETADGRHIAVEFISNVYEVNNKKVIQCNIRDSTDRKLAEEAKIASEVRYRRLFETAQDGILILDAESGQIVEVNPFLINMLGFSREQFLGKKIWEIGTFKDIVANKDNFEELQRKEYISYEDMPLETADGQRIAVEFISNVYEVNNKKVIQCNIRDITKRKLAEEALRQKNEEIDGYFTNTLDLLCIADADGHFRRPNKEWETALGYSPAELEGKRLFDFVHPDDMEVFLGAMSELSAGKKVLQFTNRYRHRNQTYRWIEWRLFSAGNLIYASARDVTERKKMTDLVEASLAEKETLLREIHHRVKNNLQIISSLLNLQIRKIDDPKTIEVLKDCQSRVLSMALVHEHLYKGKDFSRIDLKNYIHSLGMQLSQSYGNANEIVRFDLNLPDIYVDINTAIPLGLIINELITNSLKYAFKGRKDGKLSITATENDRALTLIVADNGVGMPEGITLENQTSLGLRLVKTLTGQIHGTVVIDRTGGTKFVFVIPKPAEIQRTGPPVNTLTRQIHSTETIDHPDEAKFVLTVPKPAETTGRM</sequence>
<dbReference type="Pfam" id="PF08448">
    <property type="entry name" value="PAS_4"/>
    <property type="match status" value="1"/>
</dbReference>
<dbReference type="PROSITE" id="PS50109">
    <property type="entry name" value="HIS_KIN"/>
    <property type="match status" value="1"/>
</dbReference>
<evidence type="ECO:0000313" key="13">
    <source>
        <dbReference type="EMBL" id="ABS56014.1"/>
    </source>
</evidence>
<dbReference type="PANTHER" id="PTHR41523">
    <property type="entry name" value="TWO-COMPONENT SYSTEM SENSOR PROTEIN"/>
    <property type="match status" value="1"/>
</dbReference>
<dbReference type="InterPro" id="IPR003594">
    <property type="entry name" value="HATPase_dom"/>
</dbReference>
<evidence type="ECO:0000256" key="2">
    <source>
        <dbReference type="ARBA" id="ARBA00012438"/>
    </source>
</evidence>
<dbReference type="SMART" id="SM00086">
    <property type="entry name" value="PAC"/>
    <property type="match status" value="4"/>
</dbReference>
<feature type="coiled-coil region" evidence="9">
    <location>
        <begin position="174"/>
        <end position="236"/>
    </location>
</feature>
<evidence type="ECO:0000256" key="9">
    <source>
        <dbReference type="SAM" id="Coils"/>
    </source>
</evidence>
<dbReference type="Pfam" id="PF00989">
    <property type="entry name" value="PAS"/>
    <property type="match status" value="1"/>
</dbReference>
<keyword evidence="6 13" id="KW-0418">Kinase</keyword>
<dbReference type="GO" id="GO:0004673">
    <property type="term" value="F:protein histidine kinase activity"/>
    <property type="evidence" value="ECO:0007669"/>
    <property type="project" value="UniProtKB-EC"/>
</dbReference>
<name>A7I8F3_METB6</name>
<dbReference type="InterPro" id="IPR011495">
    <property type="entry name" value="Sig_transdc_His_kin_sub2_dim/P"/>
</dbReference>
<dbReference type="eggNOG" id="arCOG02330">
    <property type="taxonomic scope" value="Archaea"/>
</dbReference>
<dbReference type="Pfam" id="PF13581">
    <property type="entry name" value="HATPase_c_2"/>
    <property type="match status" value="1"/>
</dbReference>
<dbReference type="SMART" id="SM00387">
    <property type="entry name" value="HATPase_c"/>
    <property type="match status" value="2"/>
</dbReference>
<dbReference type="Pfam" id="PF02518">
    <property type="entry name" value="HATPase_c"/>
    <property type="match status" value="1"/>
</dbReference>
<dbReference type="InterPro" id="IPR001610">
    <property type="entry name" value="PAC"/>
</dbReference>
<dbReference type="Pfam" id="PF13426">
    <property type="entry name" value="PAS_9"/>
    <property type="match status" value="3"/>
</dbReference>
<reference evidence="14" key="1">
    <citation type="journal article" date="2015" name="Microbiology">
        <title>Genome of Methanoregula boonei 6A8 reveals adaptations to oligotrophic peatland environments.</title>
        <authorList>
            <person name="Braeuer S."/>
            <person name="Cadillo-Quiroz H."/>
            <person name="Kyrpides N."/>
            <person name="Woyke T."/>
            <person name="Goodwin L."/>
            <person name="Detter C."/>
            <person name="Podell S."/>
            <person name="Yavitt J.B."/>
            <person name="Zinder S.H."/>
        </authorList>
    </citation>
    <scope>NUCLEOTIDE SEQUENCE [LARGE SCALE GENOMIC DNA]</scope>
    <source>
        <strain evidence="14">DSM 21154 / JCM 14090 / 6A8</strain>
    </source>
</reference>
<feature type="domain" description="PAS" evidence="11">
    <location>
        <begin position="886"/>
        <end position="956"/>
    </location>
</feature>
<dbReference type="PROSITE" id="PS50112">
    <property type="entry name" value="PAS"/>
    <property type="match status" value="5"/>
</dbReference>
<dbReference type="GO" id="GO:0005524">
    <property type="term" value="F:ATP binding"/>
    <property type="evidence" value="ECO:0007669"/>
    <property type="project" value="UniProtKB-KW"/>
</dbReference>
<feature type="domain" description="PAC" evidence="12">
    <location>
        <begin position="336"/>
        <end position="388"/>
    </location>
</feature>
<proteinExistence type="predicted"/>
<dbReference type="InterPro" id="IPR005467">
    <property type="entry name" value="His_kinase_dom"/>
</dbReference>
<evidence type="ECO:0000259" key="12">
    <source>
        <dbReference type="PROSITE" id="PS50113"/>
    </source>
</evidence>
<dbReference type="NCBIfam" id="TIGR00229">
    <property type="entry name" value="sensory_box"/>
    <property type="match status" value="6"/>
</dbReference>
<evidence type="ECO:0000256" key="7">
    <source>
        <dbReference type="ARBA" id="ARBA00022840"/>
    </source>
</evidence>
<evidence type="ECO:0000259" key="11">
    <source>
        <dbReference type="PROSITE" id="PS50112"/>
    </source>
</evidence>
<dbReference type="InterPro" id="IPR013655">
    <property type="entry name" value="PAS_fold_3"/>
</dbReference>
<dbReference type="HOGENOM" id="CLU_265540_0_0_2"/>
<keyword evidence="5" id="KW-0547">Nucleotide-binding</keyword>
<dbReference type="InterPro" id="IPR000700">
    <property type="entry name" value="PAS-assoc_C"/>
</dbReference>
<dbReference type="GeneID" id="5410416"/>
<dbReference type="Pfam" id="PF07568">
    <property type="entry name" value="HisKA_2"/>
    <property type="match status" value="1"/>
</dbReference>
<dbReference type="Proteomes" id="UP000002408">
    <property type="component" value="Chromosome"/>
</dbReference>
<keyword evidence="7" id="KW-0067">ATP-binding</keyword>
<dbReference type="InterPro" id="IPR013656">
    <property type="entry name" value="PAS_4"/>
</dbReference>
<dbReference type="Gene3D" id="3.30.565.10">
    <property type="entry name" value="Histidine kinase-like ATPase, C-terminal domain"/>
    <property type="match status" value="2"/>
</dbReference>
<feature type="domain" description="PAS" evidence="11">
    <location>
        <begin position="761"/>
        <end position="807"/>
    </location>
</feature>
<dbReference type="SUPFAM" id="SSF55785">
    <property type="entry name" value="PYP-like sensor domain (PAS domain)"/>
    <property type="match status" value="6"/>
</dbReference>
<feature type="domain" description="PAS" evidence="11">
    <location>
        <begin position="636"/>
        <end position="682"/>
    </location>
</feature>
<dbReference type="eggNOG" id="arCOG02350">
    <property type="taxonomic scope" value="Archaea"/>
</dbReference>
<dbReference type="EC" id="2.7.13.3" evidence="2"/>
<dbReference type="Gene3D" id="3.30.450.20">
    <property type="entry name" value="PAS domain"/>
    <property type="match status" value="6"/>
</dbReference>
<dbReference type="eggNOG" id="arCOG02335">
    <property type="taxonomic scope" value="Archaea"/>
</dbReference>
<keyword evidence="3" id="KW-0597">Phosphoprotein</keyword>
<evidence type="ECO:0000256" key="4">
    <source>
        <dbReference type="ARBA" id="ARBA00022679"/>
    </source>
</evidence>
<feature type="domain" description="Histidine kinase" evidence="10">
    <location>
        <begin position="1016"/>
        <end position="1209"/>
    </location>
</feature>
<keyword evidence="8" id="KW-0843">Virulence</keyword>
<keyword evidence="14" id="KW-1185">Reference proteome</keyword>
<dbReference type="InterPro" id="IPR035965">
    <property type="entry name" value="PAS-like_dom_sf"/>
</dbReference>
<dbReference type="STRING" id="456442.Mboo_1496"/>
<dbReference type="CDD" id="cd00130">
    <property type="entry name" value="PAS"/>
    <property type="match status" value="6"/>
</dbReference>
<dbReference type="EMBL" id="CP000780">
    <property type="protein sequence ID" value="ABS56014.1"/>
    <property type="molecule type" value="Genomic_DNA"/>
</dbReference>
<organism evidence="13 14">
    <name type="scientific">Methanoregula boonei (strain DSM 21154 / JCM 14090 / 6A8)</name>
    <dbReference type="NCBI Taxonomy" id="456442"/>
    <lineage>
        <taxon>Archaea</taxon>
        <taxon>Methanobacteriati</taxon>
        <taxon>Methanobacteriota</taxon>
        <taxon>Stenosarchaea group</taxon>
        <taxon>Methanomicrobia</taxon>
        <taxon>Methanomicrobiales</taxon>
        <taxon>Methanoregulaceae</taxon>
        <taxon>Methanoregula</taxon>
    </lineage>
</organism>
<evidence type="ECO:0000259" key="10">
    <source>
        <dbReference type="PROSITE" id="PS50109"/>
    </source>
</evidence>
<evidence type="ECO:0000256" key="3">
    <source>
        <dbReference type="ARBA" id="ARBA00022553"/>
    </source>
</evidence>
<evidence type="ECO:0000256" key="8">
    <source>
        <dbReference type="ARBA" id="ARBA00023026"/>
    </source>
</evidence>
<dbReference type="SUPFAM" id="SSF55874">
    <property type="entry name" value="ATPase domain of HSP90 chaperone/DNA topoisomerase II/histidine kinase"/>
    <property type="match status" value="2"/>
</dbReference>
<dbReference type="KEGG" id="mbn:Mboo_1496"/>
<feature type="domain" description="PAS" evidence="11">
    <location>
        <begin position="511"/>
        <end position="557"/>
    </location>
</feature>
<evidence type="ECO:0000256" key="5">
    <source>
        <dbReference type="ARBA" id="ARBA00022741"/>
    </source>
</evidence>
<gene>
    <name evidence="13" type="ordered locus">Mboo_1496</name>
</gene>
<dbReference type="SMART" id="SM00091">
    <property type="entry name" value="PAS"/>
    <property type="match status" value="6"/>
</dbReference>
<dbReference type="Pfam" id="PF08447">
    <property type="entry name" value="PAS_3"/>
    <property type="match status" value="1"/>
</dbReference>
<dbReference type="GO" id="GO:0006355">
    <property type="term" value="P:regulation of DNA-templated transcription"/>
    <property type="evidence" value="ECO:0007669"/>
    <property type="project" value="InterPro"/>
</dbReference>
<feature type="domain" description="PAS" evidence="11">
    <location>
        <begin position="385"/>
        <end position="453"/>
    </location>
</feature>
<accession>A7I8F3</accession>
<keyword evidence="4" id="KW-0808">Transferase</keyword>